<name>A0A135UJH3_9PEZI</name>
<keyword evidence="15" id="KW-1185">Reference proteome</keyword>
<dbReference type="InterPro" id="IPR011050">
    <property type="entry name" value="Pectin_lyase_fold/virulence"/>
</dbReference>
<evidence type="ECO:0000256" key="5">
    <source>
        <dbReference type="ARBA" id="ARBA00022737"/>
    </source>
</evidence>
<keyword evidence="5" id="KW-0677">Repeat</keyword>
<keyword evidence="7" id="KW-0325">Glycoprotein</keyword>
<proteinExistence type="inferred from homology"/>
<dbReference type="GO" id="GO:0071555">
    <property type="term" value="P:cell wall organization"/>
    <property type="evidence" value="ECO:0007669"/>
    <property type="project" value="UniProtKB-KW"/>
</dbReference>
<comment type="similarity">
    <text evidence="2 13">Belongs to the glycosyl hydrolase 28 family.</text>
</comment>
<comment type="subcellular location">
    <subcellularLocation>
        <location evidence="1">Secreted</location>
    </subcellularLocation>
</comment>
<evidence type="ECO:0000256" key="4">
    <source>
        <dbReference type="ARBA" id="ARBA00022729"/>
    </source>
</evidence>
<evidence type="ECO:0000256" key="8">
    <source>
        <dbReference type="ARBA" id="ARBA00023277"/>
    </source>
</evidence>
<evidence type="ECO:0000256" key="7">
    <source>
        <dbReference type="ARBA" id="ARBA00023180"/>
    </source>
</evidence>
<dbReference type="EMBL" id="JEMN01000491">
    <property type="protein sequence ID" value="KXH60550.1"/>
    <property type="molecule type" value="Genomic_DNA"/>
</dbReference>
<evidence type="ECO:0000256" key="12">
    <source>
        <dbReference type="ARBA" id="ARBA00037278"/>
    </source>
</evidence>
<dbReference type="InterPro" id="IPR012334">
    <property type="entry name" value="Pectin_lyas_fold"/>
</dbReference>
<dbReference type="GO" id="GO:0000272">
    <property type="term" value="P:polysaccharide catabolic process"/>
    <property type="evidence" value="ECO:0007669"/>
    <property type="project" value="UniProtKB-KW"/>
</dbReference>
<dbReference type="Pfam" id="PF00295">
    <property type="entry name" value="Glyco_hydro_28"/>
    <property type="match status" value="1"/>
</dbReference>
<dbReference type="Proteomes" id="UP000070054">
    <property type="component" value="Unassembled WGS sequence"/>
</dbReference>
<keyword evidence="3" id="KW-0964">Secreted</keyword>
<dbReference type="InterPro" id="IPR000743">
    <property type="entry name" value="Glyco_hydro_28"/>
</dbReference>
<dbReference type="PANTHER" id="PTHR31736">
    <property type="match status" value="1"/>
</dbReference>
<keyword evidence="6 13" id="KW-0378">Hydrolase</keyword>
<dbReference type="GO" id="GO:0005576">
    <property type="term" value="C:extracellular region"/>
    <property type="evidence" value="ECO:0007669"/>
    <property type="project" value="UniProtKB-SubCell"/>
</dbReference>
<evidence type="ECO:0000256" key="6">
    <source>
        <dbReference type="ARBA" id="ARBA00022801"/>
    </source>
</evidence>
<sequence>MTSNTIEVYVAPSGLPINQDFIVEARPSKAYAWGVAPQQWRQIPAYAVDVANANITKSTFNKHKVALASFDLNAPTTVSITYTASAIETAVIRPLSLGIIAKVENGKIVFNLDQPRDLMIEINGDKWKALHLLTNQIDKDAPTADSEDIWYFGPGINQGSAYSKVADGVNLMVPSGKTVYLAGGAFITCRLNFIDVSNSSVRGHGFILRPEGGYVYRELGGAITMSGASNIKVEGVTSLGAEGFSLSAGECNNILVNRYRSFSFSGNGDGVDFFCSSDITIENCFLRNSDDNIALYSHRWNWYGDSNNITIRNCVLLPDIAHAINMGTHGNPAKPETTSNIRISNIDILDQEENQVWYQGCIAINAADENLFHDIHIEDVRVERITKGQLINIRIMQNATWTTAPGRGIRDVHIKNMSANLRDSKVVNPSMIMGYDRDRMVKDITFENLRIGEEIIHEDMPKPRWYLVDDLVPIFANEHVEGLKFRKSAE</sequence>
<keyword evidence="8" id="KW-0119">Carbohydrate metabolism</keyword>
<reference evidence="14 15" key="1">
    <citation type="submission" date="2014-02" db="EMBL/GenBank/DDBJ databases">
        <title>The genome sequence of Colletotrichum nymphaeae SA-01.</title>
        <authorList>
            <person name="Baroncelli R."/>
            <person name="Thon M.R."/>
        </authorList>
    </citation>
    <scope>NUCLEOTIDE SEQUENCE [LARGE SCALE GENOMIC DNA]</scope>
    <source>
        <strain evidence="14 15">SA-01</strain>
    </source>
</reference>
<keyword evidence="4" id="KW-0732">Signal</keyword>
<dbReference type="GO" id="GO:0004650">
    <property type="term" value="F:polygalacturonase activity"/>
    <property type="evidence" value="ECO:0007669"/>
    <property type="project" value="InterPro"/>
</dbReference>
<dbReference type="OrthoDB" id="187139at2759"/>
<gene>
    <name evidence="14" type="ORF">CNYM01_00027</name>
</gene>
<evidence type="ECO:0000256" key="11">
    <source>
        <dbReference type="ARBA" id="ARBA00023326"/>
    </source>
</evidence>
<protein>
    <submittedName>
        <fullName evidence="14">Uncharacterized protein</fullName>
    </submittedName>
</protein>
<evidence type="ECO:0000313" key="15">
    <source>
        <dbReference type="Proteomes" id="UP000070054"/>
    </source>
</evidence>
<evidence type="ECO:0000313" key="14">
    <source>
        <dbReference type="EMBL" id="KXH60550.1"/>
    </source>
</evidence>
<dbReference type="AlphaFoldDB" id="A0A135UJH3"/>
<keyword evidence="11" id="KW-0624">Polysaccharide degradation</keyword>
<comment type="caution">
    <text evidence="14">The sequence shown here is derived from an EMBL/GenBank/DDBJ whole genome shotgun (WGS) entry which is preliminary data.</text>
</comment>
<dbReference type="PANTHER" id="PTHR31736:SF9">
    <property type="entry name" value="ENDO-XYLOGALACTURONAN HYDROLASE A-RELATED"/>
    <property type="match status" value="1"/>
</dbReference>
<keyword evidence="9 13" id="KW-0326">Glycosidase</keyword>
<evidence type="ECO:0000256" key="3">
    <source>
        <dbReference type="ARBA" id="ARBA00022525"/>
    </source>
</evidence>
<dbReference type="SUPFAM" id="SSF51126">
    <property type="entry name" value="Pectin lyase-like"/>
    <property type="match status" value="1"/>
</dbReference>
<evidence type="ECO:0000256" key="13">
    <source>
        <dbReference type="RuleBase" id="RU361169"/>
    </source>
</evidence>
<dbReference type="Gene3D" id="2.160.20.10">
    <property type="entry name" value="Single-stranded right-handed beta-helix, Pectin lyase-like"/>
    <property type="match status" value="1"/>
</dbReference>
<evidence type="ECO:0000256" key="9">
    <source>
        <dbReference type="ARBA" id="ARBA00023295"/>
    </source>
</evidence>
<evidence type="ECO:0000256" key="10">
    <source>
        <dbReference type="ARBA" id="ARBA00023316"/>
    </source>
</evidence>
<comment type="function">
    <text evidence="12">Pectinolytic enzyme involved in the degradation of xylogalacturonan (xga), a galacturonan backbone heavily substituted with xylose, and which is one important component of the hairy regions of pectin. Activity requires a galacturonic acid backbone substituted with xylose.</text>
</comment>
<evidence type="ECO:0000256" key="2">
    <source>
        <dbReference type="ARBA" id="ARBA00008834"/>
    </source>
</evidence>
<accession>A0A135UJH3</accession>
<keyword evidence="10" id="KW-0961">Cell wall biogenesis/degradation</keyword>
<organism evidence="14 15">
    <name type="scientific">Colletotrichum nymphaeae SA-01</name>
    <dbReference type="NCBI Taxonomy" id="1460502"/>
    <lineage>
        <taxon>Eukaryota</taxon>
        <taxon>Fungi</taxon>
        <taxon>Dikarya</taxon>
        <taxon>Ascomycota</taxon>
        <taxon>Pezizomycotina</taxon>
        <taxon>Sordariomycetes</taxon>
        <taxon>Hypocreomycetidae</taxon>
        <taxon>Glomerellales</taxon>
        <taxon>Glomerellaceae</taxon>
        <taxon>Colletotrichum</taxon>
        <taxon>Colletotrichum acutatum species complex</taxon>
    </lineage>
</organism>
<evidence type="ECO:0000256" key="1">
    <source>
        <dbReference type="ARBA" id="ARBA00004613"/>
    </source>
</evidence>